<comment type="caution">
    <text evidence="1">The sequence shown here is derived from an EMBL/GenBank/DDBJ whole genome shotgun (WGS) entry which is preliminary data.</text>
</comment>
<dbReference type="OrthoDB" id="9181325at2"/>
<gene>
    <name evidence="1" type="ORF">JZ00_00960</name>
</gene>
<dbReference type="AlphaFoldDB" id="A0A0B1ZAK5"/>
<evidence type="ECO:0000313" key="1">
    <source>
        <dbReference type="EMBL" id="KHK66437.1"/>
    </source>
</evidence>
<name>A0A0B1ZAK5_9PSED</name>
<protein>
    <recommendedName>
        <fullName evidence="3">Guanylate cyclase domain-containing protein</fullName>
    </recommendedName>
</protein>
<evidence type="ECO:0000313" key="2">
    <source>
        <dbReference type="Proteomes" id="UP000030949"/>
    </source>
</evidence>
<reference evidence="2" key="1">
    <citation type="submission" date="2015-03" db="EMBL/GenBank/DDBJ databases">
        <title>Pseudomonas frederiksbergensis hydrocarbon degrader.</title>
        <authorList>
            <person name="Brown L.M."/>
            <person name="Ruiz O.N."/>
            <person name="Mueller S."/>
            <person name="Gunasekera T.S."/>
        </authorList>
    </citation>
    <scope>NUCLEOTIDE SEQUENCE [LARGE SCALE GENOMIC DNA]</scope>
    <source>
        <strain evidence="2">SI8</strain>
    </source>
</reference>
<sequence>MNQGRYLLFLDILGFSELVETKSVKEVYAVVDNALQAFGRWEELNALFKTIYFSDTFVFYQDPKGYGNWAFLDVYAIGGMVLSALLAAGVPARGAISFGEFEVEIDSSGRHQVYFGKALIEAYQAEQKEKWIGITILRSAWQPYDAANPGMIDAFARENAWRRRDDGVLLLNPLIKLRAWYDLARMGEVDKPYSKWDAPEFPNDILALKFIRDKANSYAAINDFTSPVAVKFHTSHDFLKSMLGDECYVWAQMAALPGNF</sequence>
<dbReference type="EMBL" id="JQGJ01000001">
    <property type="protein sequence ID" value="KHK66437.1"/>
    <property type="molecule type" value="Genomic_DNA"/>
</dbReference>
<evidence type="ECO:0008006" key="3">
    <source>
        <dbReference type="Google" id="ProtNLM"/>
    </source>
</evidence>
<accession>A0A0B1ZAK5</accession>
<organism evidence="1 2">
    <name type="scientific">Pseudomonas frederiksbergensis</name>
    <dbReference type="NCBI Taxonomy" id="104087"/>
    <lineage>
        <taxon>Bacteria</taxon>
        <taxon>Pseudomonadati</taxon>
        <taxon>Pseudomonadota</taxon>
        <taxon>Gammaproteobacteria</taxon>
        <taxon>Pseudomonadales</taxon>
        <taxon>Pseudomonadaceae</taxon>
        <taxon>Pseudomonas</taxon>
    </lineage>
</organism>
<dbReference type="Proteomes" id="UP000030949">
    <property type="component" value="Unassembled WGS sequence"/>
</dbReference>
<dbReference type="RefSeq" id="WP_039588499.1">
    <property type="nucleotide sequence ID" value="NZ_JQGJ02000002.1"/>
</dbReference>
<proteinExistence type="predicted"/>